<proteinExistence type="predicted"/>
<comment type="caution">
    <text evidence="1">The sequence shown here is derived from an EMBL/GenBank/DDBJ whole genome shotgun (WGS) entry which is preliminary data.</text>
</comment>
<accession>A0A928VWZ9</accession>
<dbReference type="AlphaFoldDB" id="A0A928VWZ9"/>
<evidence type="ECO:0000313" key="2">
    <source>
        <dbReference type="Proteomes" id="UP000621799"/>
    </source>
</evidence>
<reference evidence="1" key="1">
    <citation type="submission" date="2020-10" db="EMBL/GenBank/DDBJ databases">
        <authorList>
            <person name="Castelo-Branco R."/>
            <person name="Eusebio N."/>
            <person name="Adriana R."/>
            <person name="Vieira A."/>
            <person name="Brugerolle De Fraissinette N."/>
            <person name="Rezende De Castro R."/>
            <person name="Schneider M.P."/>
            <person name="Vasconcelos V."/>
            <person name="Leao P.N."/>
        </authorList>
    </citation>
    <scope>NUCLEOTIDE SEQUENCE</scope>
    <source>
        <strain evidence="1">LEGE 11467</strain>
    </source>
</reference>
<evidence type="ECO:0000313" key="1">
    <source>
        <dbReference type="EMBL" id="MBE9041676.1"/>
    </source>
</evidence>
<dbReference type="Proteomes" id="UP000621799">
    <property type="component" value="Unassembled WGS sequence"/>
</dbReference>
<dbReference type="RefSeq" id="WP_264321875.1">
    <property type="nucleotide sequence ID" value="NZ_JADEXN010000230.1"/>
</dbReference>
<sequence length="65" mass="7188">MSVNHLIRSALQNPWSSTYAKLMAIALVYGATVHISNILGLTGTPWQSTPLLWQAMDVMMVIDDD</sequence>
<protein>
    <submittedName>
        <fullName evidence="1">Uncharacterized protein</fullName>
    </submittedName>
</protein>
<gene>
    <name evidence="1" type="ORF">IQ235_12885</name>
</gene>
<name>A0A928VWZ9_9CYAN</name>
<dbReference type="EMBL" id="JADEXN010000230">
    <property type="protein sequence ID" value="MBE9041676.1"/>
    <property type="molecule type" value="Genomic_DNA"/>
</dbReference>
<organism evidence="1 2">
    <name type="scientific">Zarconia navalis LEGE 11467</name>
    <dbReference type="NCBI Taxonomy" id="1828826"/>
    <lineage>
        <taxon>Bacteria</taxon>
        <taxon>Bacillati</taxon>
        <taxon>Cyanobacteriota</taxon>
        <taxon>Cyanophyceae</taxon>
        <taxon>Oscillatoriophycideae</taxon>
        <taxon>Oscillatoriales</taxon>
        <taxon>Oscillatoriales incertae sedis</taxon>
        <taxon>Zarconia</taxon>
        <taxon>Zarconia navalis</taxon>
    </lineage>
</organism>
<keyword evidence="2" id="KW-1185">Reference proteome</keyword>